<reference evidence="1 2" key="1">
    <citation type="journal article" date="2010" name="Nature">
        <title>Genome sequence of the palaeopolyploid soybean.</title>
        <authorList>
            <person name="Schmutz J."/>
            <person name="Cannon S.B."/>
            <person name="Schlueter J."/>
            <person name="Ma J."/>
            <person name="Mitros T."/>
            <person name="Nelson W."/>
            <person name="Hyten D.L."/>
            <person name="Song Q."/>
            <person name="Thelen J.J."/>
            <person name="Cheng J."/>
            <person name="Xu D."/>
            <person name="Hellsten U."/>
            <person name="May G.D."/>
            <person name="Yu Y."/>
            <person name="Sakurai T."/>
            <person name="Umezawa T."/>
            <person name="Bhattacharyya M.K."/>
            <person name="Sandhu D."/>
            <person name="Valliyodan B."/>
            <person name="Lindquist E."/>
            <person name="Peto M."/>
            <person name="Grant D."/>
            <person name="Shu S."/>
            <person name="Goodstein D."/>
            <person name="Barry K."/>
            <person name="Futrell-Griggs M."/>
            <person name="Abernathy B."/>
            <person name="Du J."/>
            <person name="Tian Z."/>
            <person name="Zhu L."/>
            <person name="Gill N."/>
            <person name="Joshi T."/>
            <person name="Libault M."/>
            <person name="Sethuraman A."/>
            <person name="Zhang X.-C."/>
            <person name="Shinozaki K."/>
            <person name="Nguyen H.T."/>
            <person name="Wing R.A."/>
            <person name="Cregan P."/>
            <person name="Specht J."/>
            <person name="Grimwood J."/>
            <person name="Rokhsar D."/>
            <person name="Stacey G."/>
            <person name="Shoemaker R.C."/>
            <person name="Jackson S.A."/>
        </authorList>
    </citation>
    <scope>NUCLEOTIDE SEQUENCE [LARGE SCALE GENOMIC DNA]</scope>
    <source>
        <strain evidence="2">cv. Williams 82</strain>
        <tissue evidence="1">Callus</tissue>
    </source>
</reference>
<protein>
    <submittedName>
        <fullName evidence="1 2">Uncharacterized protein</fullName>
    </submittedName>
</protein>
<sequence>MEHKPSVSTIGWDMNLLAAAYDGIISSGITYYVQGIVMQKKGPIFVTTFNPLIHHGCLHPCRKNISWKVSTQYSYSLPMNISCF</sequence>
<dbReference type="Gramene" id="KRH55321">
    <property type="protein sequence ID" value="KRH55321"/>
    <property type="gene ID" value="GLYMA_06G246000"/>
</dbReference>
<gene>
    <name evidence="1" type="ORF">GLYMA_06G246000</name>
</gene>
<dbReference type="AlphaFoldDB" id="K7KX62"/>
<organism evidence="2">
    <name type="scientific">Glycine max</name>
    <name type="common">Soybean</name>
    <name type="synonym">Glycine hispida</name>
    <dbReference type="NCBI Taxonomy" id="3847"/>
    <lineage>
        <taxon>Eukaryota</taxon>
        <taxon>Viridiplantae</taxon>
        <taxon>Streptophyta</taxon>
        <taxon>Embryophyta</taxon>
        <taxon>Tracheophyta</taxon>
        <taxon>Spermatophyta</taxon>
        <taxon>Magnoliopsida</taxon>
        <taxon>eudicotyledons</taxon>
        <taxon>Gunneridae</taxon>
        <taxon>Pentapetalae</taxon>
        <taxon>rosids</taxon>
        <taxon>fabids</taxon>
        <taxon>Fabales</taxon>
        <taxon>Fabaceae</taxon>
        <taxon>Papilionoideae</taxon>
        <taxon>50 kb inversion clade</taxon>
        <taxon>NPAAA clade</taxon>
        <taxon>indigoferoid/millettioid clade</taxon>
        <taxon>Phaseoleae</taxon>
        <taxon>Glycine</taxon>
        <taxon>Glycine subgen. Soja</taxon>
    </lineage>
</organism>
<dbReference type="Proteomes" id="UP000008827">
    <property type="component" value="Chromosome 6"/>
</dbReference>
<evidence type="ECO:0000313" key="3">
    <source>
        <dbReference type="Proteomes" id="UP000008827"/>
    </source>
</evidence>
<reference evidence="1" key="3">
    <citation type="submission" date="2018-07" db="EMBL/GenBank/DDBJ databases">
        <title>WGS assembly of Glycine max.</title>
        <authorList>
            <person name="Schmutz J."/>
            <person name="Cannon S."/>
            <person name="Schlueter J."/>
            <person name="Ma J."/>
            <person name="Mitros T."/>
            <person name="Nelson W."/>
            <person name="Hyten D."/>
            <person name="Song Q."/>
            <person name="Thelen J."/>
            <person name="Cheng J."/>
            <person name="Xu D."/>
            <person name="Hellsten U."/>
            <person name="May G."/>
            <person name="Yu Y."/>
            <person name="Sakurai T."/>
            <person name="Umezawa T."/>
            <person name="Bhattacharyya M."/>
            <person name="Sandhu D."/>
            <person name="Valliyodan B."/>
            <person name="Lindquist E."/>
            <person name="Peto M."/>
            <person name="Grant D."/>
            <person name="Shu S."/>
            <person name="Goodstein D."/>
            <person name="Barry K."/>
            <person name="Futrell-Griggs M."/>
            <person name="Abernathy B."/>
            <person name="Du J."/>
            <person name="Tian Z."/>
            <person name="Zhu L."/>
            <person name="Gill N."/>
            <person name="Joshi T."/>
            <person name="Libault M."/>
            <person name="Sethuraman A."/>
            <person name="Zhang X."/>
            <person name="Shinozaki K."/>
            <person name="Nguyen H."/>
            <person name="Wing R."/>
            <person name="Cregan P."/>
            <person name="Specht J."/>
            <person name="Grimwood J."/>
            <person name="Rokhsar D."/>
            <person name="Stacey G."/>
            <person name="Shoemaker R."/>
            <person name="Jackson S."/>
        </authorList>
    </citation>
    <scope>NUCLEOTIDE SEQUENCE</scope>
    <source>
        <tissue evidence="1">Callus</tissue>
    </source>
</reference>
<name>K7KX62_SOYBN</name>
<dbReference type="EnsemblPlants" id="KRH55321">
    <property type="protein sequence ID" value="KRH55321"/>
    <property type="gene ID" value="GLYMA_06G246000"/>
</dbReference>
<dbReference type="ExpressionAtlas" id="K7KX62">
    <property type="expression patterns" value="baseline and differential"/>
</dbReference>
<keyword evidence="3" id="KW-1185">Reference proteome</keyword>
<proteinExistence type="predicted"/>
<evidence type="ECO:0000313" key="1">
    <source>
        <dbReference type="EMBL" id="KRH55321.1"/>
    </source>
</evidence>
<reference evidence="2" key="2">
    <citation type="submission" date="2018-02" db="UniProtKB">
        <authorList>
            <consortium name="EnsemblPlants"/>
        </authorList>
    </citation>
    <scope>IDENTIFICATION</scope>
    <source>
        <strain evidence="2">Williams 82</strain>
    </source>
</reference>
<accession>K7KX62</accession>
<dbReference type="EMBL" id="CM000839">
    <property type="protein sequence ID" value="KRH55321.1"/>
    <property type="molecule type" value="Genomic_DNA"/>
</dbReference>
<evidence type="ECO:0000313" key="2">
    <source>
        <dbReference type="EnsemblPlants" id="KRH55321"/>
    </source>
</evidence>